<dbReference type="EMBL" id="MUGY01000004">
    <property type="protein sequence ID" value="OXA96834.1"/>
    <property type="molecule type" value="Genomic_DNA"/>
</dbReference>
<dbReference type="OrthoDB" id="5638848at2"/>
<reference evidence="2 4" key="1">
    <citation type="submission" date="2014-07" db="EMBL/GenBank/DDBJ databases">
        <title>Genome of Flavobacterium hydatis DSM 2063.</title>
        <authorList>
            <person name="Pipes S.E."/>
            <person name="Stropko S.J."/>
            <person name="Newman J.D."/>
        </authorList>
    </citation>
    <scope>NUCLEOTIDE SEQUENCE [LARGE SCALE GENOMIC DNA]</scope>
    <source>
        <strain evidence="2 4">DSM 2063</strain>
    </source>
</reference>
<gene>
    <name evidence="3" type="ORF">B0A62_06170</name>
    <name evidence="2" type="ORF">IW20_05845</name>
</gene>
<dbReference type="InterPro" id="IPR027417">
    <property type="entry name" value="P-loop_NTPase"/>
</dbReference>
<comment type="caution">
    <text evidence="2">The sequence shown here is derived from an EMBL/GenBank/DDBJ whole genome shotgun (WGS) entry which is preliminary data.</text>
</comment>
<dbReference type="SUPFAM" id="SSF52540">
    <property type="entry name" value="P-loop containing nucleoside triphosphate hydrolases"/>
    <property type="match status" value="1"/>
</dbReference>
<evidence type="ECO:0000313" key="2">
    <source>
        <dbReference type="EMBL" id="KFF18417.1"/>
    </source>
</evidence>
<organism evidence="2 4">
    <name type="scientific">Flavobacterium hydatis</name>
    <name type="common">Cytophaga aquatilis</name>
    <dbReference type="NCBI Taxonomy" id="991"/>
    <lineage>
        <taxon>Bacteria</taxon>
        <taxon>Pseudomonadati</taxon>
        <taxon>Bacteroidota</taxon>
        <taxon>Flavobacteriia</taxon>
        <taxon>Flavobacteriales</taxon>
        <taxon>Flavobacteriaceae</taxon>
        <taxon>Flavobacterium</taxon>
    </lineage>
</organism>
<dbReference type="AlphaFoldDB" id="A0A086AP03"/>
<evidence type="ECO:0000313" key="3">
    <source>
        <dbReference type="EMBL" id="OXA96834.1"/>
    </source>
</evidence>
<feature type="domain" description="NadR/Ttd14 AAA" evidence="1">
    <location>
        <begin position="8"/>
        <end position="171"/>
    </location>
</feature>
<dbReference type="eggNOG" id="COG3911">
    <property type="taxonomic scope" value="Bacteria"/>
</dbReference>
<dbReference type="Pfam" id="PF13521">
    <property type="entry name" value="AAA_28"/>
    <property type="match status" value="1"/>
</dbReference>
<protein>
    <submittedName>
        <fullName evidence="2">ATPase</fullName>
    </submittedName>
</protein>
<dbReference type="Proteomes" id="UP000028712">
    <property type="component" value="Unassembled WGS sequence"/>
</dbReference>
<reference evidence="3 5" key="2">
    <citation type="submission" date="2016-11" db="EMBL/GenBank/DDBJ databases">
        <title>Whole genomes of Flavobacteriaceae.</title>
        <authorList>
            <person name="Stine C."/>
            <person name="Li C."/>
            <person name="Tadesse D."/>
        </authorList>
    </citation>
    <scope>NUCLEOTIDE SEQUENCE [LARGE SCALE GENOMIC DNA]</scope>
    <source>
        <strain evidence="3 5">ATCC 29551</strain>
    </source>
</reference>
<sequence>MNKSIHLFAITGGPGCGKTTIIEELKKRNYHCVDEVAREIIKEQVKSNGNALPWADKEKFTSLMLEYSIESYIENKDNAFITFFDRGIPDTLAYANLIGLKPYTQLSEAVKKYRYNPIAFILPPWEEIYQTDTERKQSFQEAIDTYKAITNTYNDCGYQLIEVPKLEAKDRVDFILSSINNLLI</sequence>
<dbReference type="RefSeq" id="WP_035619755.1">
    <property type="nucleotide sequence ID" value="NZ_JBEWQG010000017.1"/>
</dbReference>
<evidence type="ECO:0000313" key="5">
    <source>
        <dbReference type="Proteomes" id="UP000198424"/>
    </source>
</evidence>
<dbReference type="EMBL" id="JPRM01000006">
    <property type="protein sequence ID" value="KFF18417.1"/>
    <property type="molecule type" value="Genomic_DNA"/>
</dbReference>
<dbReference type="Proteomes" id="UP000198424">
    <property type="component" value="Unassembled WGS sequence"/>
</dbReference>
<accession>A0A086AP03</accession>
<keyword evidence="5" id="KW-1185">Reference proteome</keyword>
<name>A0A086AP03_FLAHY</name>
<dbReference type="InterPro" id="IPR038727">
    <property type="entry name" value="NadR/Ttd14_AAA_dom"/>
</dbReference>
<evidence type="ECO:0000313" key="4">
    <source>
        <dbReference type="Proteomes" id="UP000028712"/>
    </source>
</evidence>
<evidence type="ECO:0000259" key="1">
    <source>
        <dbReference type="Pfam" id="PF13521"/>
    </source>
</evidence>
<proteinExistence type="predicted"/>
<dbReference type="Gene3D" id="3.40.50.300">
    <property type="entry name" value="P-loop containing nucleotide triphosphate hydrolases"/>
    <property type="match status" value="1"/>
</dbReference>